<gene>
    <name evidence="1" type="ORF">RRG08_062582</name>
</gene>
<keyword evidence="2" id="KW-1185">Reference proteome</keyword>
<reference evidence="1" key="1">
    <citation type="journal article" date="2023" name="G3 (Bethesda)">
        <title>A reference genome for the long-term kleptoplast-retaining sea slug Elysia crispata morphotype clarki.</title>
        <authorList>
            <person name="Eastman K.E."/>
            <person name="Pendleton A.L."/>
            <person name="Shaikh M.A."/>
            <person name="Suttiyut T."/>
            <person name="Ogas R."/>
            <person name="Tomko P."/>
            <person name="Gavelis G."/>
            <person name="Widhalm J.R."/>
            <person name="Wisecaver J.H."/>
        </authorList>
    </citation>
    <scope>NUCLEOTIDE SEQUENCE</scope>
    <source>
        <strain evidence="1">ECLA1</strain>
    </source>
</reference>
<dbReference type="Proteomes" id="UP001283361">
    <property type="component" value="Unassembled WGS sequence"/>
</dbReference>
<accession>A0AAE1E119</accession>
<proteinExistence type="predicted"/>
<dbReference type="EMBL" id="JAWDGP010001549">
    <property type="protein sequence ID" value="KAK3790349.1"/>
    <property type="molecule type" value="Genomic_DNA"/>
</dbReference>
<name>A0AAE1E119_9GAST</name>
<evidence type="ECO:0000313" key="2">
    <source>
        <dbReference type="Proteomes" id="UP001283361"/>
    </source>
</evidence>
<organism evidence="1 2">
    <name type="scientific">Elysia crispata</name>
    <name type="common">lettuce slug</name>
    <dbReference type="NCBI Taxonomy" id="231223"/>
    <lineage>
        <taxon>Eukaryota</taxon>
        <taxon>Metazoa</taxon>
        <taxon>Spiralia</taxon>
        <taxon>Lophotrochozoa</taxon>
        <taxon>Mollusca</taxon>
        <taxon>Gastropoda</taxon>
        <taxon>Heterobranchia</taxon>
        <taxon>Euthyneura</taxon>
        <taxon>Panpulmonata</taxon>
        <taxon>Sacoglossa</taxon>
        <taxon>Placobranchoidea</taxon>
        <taxon>Plakobranchidae</taxon>
        <taxon>Elysia</taxon>
    </lineage>
</organism>
<evidence type="ECO:0000313" key="1">
    <source>
        <dbReference type="EMBL" id="KAK3790349.1"/>
    </source>
</evidence>
<dbReference type="AlphaFoldDB" id="A0AAE1E119"/>
<sequence>MDVGGQTKNSHLSNMYFVLARETGVQFTQKERNLVTDIFTPRDQEILMQTARRQPRPYHLKQLKYQDFKKMFTLHFSGTRSWKKIGHPQRPNGDHVGLLFLWTVQYKLITKKTVFEPFPNRIKE</sequence>
<protein>
    <submittedName>
        <fullName evidence="1">Uncharacterized protein</fullName>
    </submittedName>
</protein>
<comment type="caution">
    <text evidence="1">The sequence shown here is derived from an EMBL/GenBank/DDBJ whole genome shotgun (WGS) entry which is preliminary data.</text>
</comment>